<accession>A0A494YTM5</accession>
<organism evidence="2 3">
    <name type="scientific">Oceanobacillus bengalensis</name>
    <dbReference type="NCBI Taxonomy" id="1435466"/>
    <lineage>
        <taxon>Bacteria</taxon>
        <taxon>Bacillati</taxon>
        <taxon>Bacillota</taxon>
        <taxon>Bacilli</taxon>
        <taxon>Bacillales</taxon>
        <taxon>Bacillaceae</taxon>
        <taxon>Oceanobacillus</taxon>
    </lineage>
</organism>
<name>A0A494YTM5_9BACI</name>
<comment type="caution">
    <text evidence="2">The sequence shown here is derived from an EMBL/GenBank/DDBJ whole genome shotgun (WGS) entry which is preliminary data.</text>
</comment>
<keyword evidence="1" id="KW-1133">Transmembrane helix</keyword>
<gene>
    <name evidence="2" type="ORF">D8M05_16065</name>
</gene>
<dbReference type="RefSeq" id="WP_121133620.1">
    <property type="nucleotide sequence ID" value="NZ_JBHUFK010000010.1"/>
</dbReference>
<dbReference type="EMBL" id="RBZO01000030">
    <property type="protein sequence ID" value="RKQ13487.1"/>
    <property type="molecule type" value="Genomic_DNA"/>
</dbReference>
<proteinExistence type="predicted"/>
<reference evidence="2 3" key="1">
    <citation type="journal article" date="2015" name="Antonie Van Leeuwenhoek">
        <title>Oceanobacillus bengalensis sp. nov., a bacterium isolated from seawater of the Bay of Bengal.</title>
        <authorList>
            <person name="Yongchang O."/>
            <person name="Xiang W."/>
            <person name="Wang G."/>
        </authorList>
    </citation>
    <scope>NUCLEOTIDE SEQUENCE [LARGE SCALE GENOMIC DNA]</scope>
    <source>
        <strain evidence="2 3">MCCC 1K00260</strain>
    </source>
</reference>
<keyword evidence="1" id="KW-0812">Transmembrane</keyword>
<dbReference type="Proteomes" id="UP000281813">
    <property type="component" value="Unassembled WGS sequence"/>
</dbReference>
<dbReference type="AlphaFoldDB" id="A0A494YTM5"/>
<evidence type="ECO:0000313" key="3">
    <source>
        <dbReference type="Proteomes" id="UP000281813"/>
    </source>
</evidence>
<sequence>MEIDFSPLESSLNTIGFGLIKTFGIPFIGALLIGFLLRLIKAQGKLYTNSFIVIYIRGLSNVYNHRNLIKYQKVPVTH</sequence>
<keyword evidence="1" id="KW-0472">Membrane</keyword>
<evidence type="ECO:0000256" key="1">
    <source>
        <dbReference type="SAM" id="Phobius"/>
    </source>
</evidence>
<protein>
    <submittedName>
        <fullName evidence="2">Uncharacterized protein</fullName>
    </submittedName>
</protein>
<feature type="transmembrane region" description="Helical" evidence="1">
    <location>
        <begin position="15"/>
        <end position="37"/>
    </location>
</feature>
<keyword evidence="3" id="KW-1185">Reference proteome</keyword>
<dbReference type="OrthoDB" id="2935858at2"/>
<evidence type="ECO:0000313" key="2">
    <source>
        <dbReference type="EMBL" id="RKQ13487.1"/>
    </source>
</evidence>